<evidence type="ECO:0000313" key="2">
    <source>
        <dbReference type="Proteomes" id="UP000018957"/>
    </source>
</evidence>
<dbReference type="Proteomes" id="UP000018957">
    <property type="component" value="Unassembled WGS sequence"/>
</dbReference>
<evidence type="ECO:0000313" key="1">
    <source>
        <dbReference type="EMBL" id="ETS33392.1"/>
    </source>
</evidence>
<dbReference type="AlphaFoldDB" id="W3VC34"/>
<reference evidence="1 2" key="1">
    <citation type="submission" date="2013-11" db="EMBL/GenBank/DDBJ databases">
        <title>Elucidation of the Photorhabdus temperata genome and generation of transposon mutant library to identify motility mutants.</title>
        <authorList>
            <person name="Hurst S.G.IV."/>
            <person name="Micheals B."/>
            <person name="Abebe-Akele F."/>
            <person name="Rowedder H."/>
            <person name="Bullock H."/>
            <person name="Jackobeck R."/>
            <person name="Janicki E."/>
            <person name="Tisa L.S."/>
        </authorList>
    </citation>
    <scope>NUCLEOTIDE SEQUENCE [LARGE SCALE GENOMIC DNA]</scope>
    <source>
        <strain evidence="1 2">NC19</strain>
    </source>
</reference>
<accession>W3VC34</accession>
<proteinExistence type="predicted"/>
<sequence>MVNNSPAFCHLRFLATSTIIYRQESSFNCELIIKHHIIDIVNGFFHLR</sequence>
<comment type="caution">
    <text evidence="1">The sequence shown here is derived from an EMBL/GenBank/DDBJ whole genome shotgun (WGS) entry which is preliminary data.</text>
</comment>
<protein>
    <submittedName>
        <fullName evidence="1">Uncharacterized protein</fullName>
    </submittedName>
</protein>
<name>W3VC34_9GAMM</name>
<dbReference type="EMBL" id="AYSJ01000002">
    <property type="protein sequence ID" value="ETS33392.1"/>
    <property type="molecule type" value="Genomic_DNA"/>
</dbReference>
<gene>
    <name evidence="1" type="ORF">PTE_00552</name>
</gene>
<keyword evidence="2" id="KW-1185">Reference proteome</keyword>
<organism evidence="1 2">
    <name type="scientific">Photorhabdus khanii NC19</name>
    <dbReference type="NCBI Taxonomy" id="1004151"/>
    <lineage>
        <taxon>Bacteria</taxon>
        <taxon>Pseudomonadati</taxon>
        <taxon>Pseudomonadota</taxon>
        <taxon>Gammaproteobacteria</taxon>
        <taxon>Enterobacterales</taxon>
        <taxon>Morganellaceae</taxon>
        <taxon>Photorhabdus</taxon>
    </lineage>
</organism>